<comment type="caution">
    <text evidence="1">The sequence shown here is derived from an EMBL/GenBank/DDBJ whole genome shotgun (WGS) entry which is preliminary data.</text>
</comment>
<evidence type="ECO:0000313" key="1">
    <source>
        <dbReference type="EMBL" id="NMO18457.1"/>
    </source>
</evidence>
<protein>
    <recommendedName>
        <fullName evidence="3">DUF4177 domain-containing protein</fullName>
    </recommendedName>
</protein>
<dbReference type="AlphaFoldDB" id="A0A848LKY9"/>
<accession>A0A848LKY9</accession>
<dbReference type="RefSeq" id="WP_169347725.1">
    <property type="nucleotide sequence ID" value="NZ_JABBJJ010000138.1"/>
</dbReference>
<sequence length="84" mass="9510">MAPRRFEYRLVQSQEGRVTFVNGHWAGRVPIEEASRSTKPFESCLSVVDWLQTEGQQGWELVSATVEAAGGQNLTRLYLKRELG</sequence>
<name>A0A848LKY9_9BACT</name>
<gene>
    <name evidence="1" type="ORF">HG543_26870</name>
</gene>
<keyword evidence="2" id="KW-1185">Reference proteome</keyword>
<evidence type="ECO:0000313" key="2">
    <source>
        <dbReference type="Proteomes" id="UP000518300"/>
    </source>
</evidence>
<reference evidence="1 2" key="1">
    <citation type="submission" date="2020-04" db="EMBL/GenBank/DDBJ databases">
        <title>Draft genome of Pyxidicoccus fallax type strain.</title>
        <authorList>
            <person name="Whitworth D.E."/>
        </authorList>
    </citation>
    <scope>NUCLEOTIDE SEQUENCE [LARGE SCALE GENOMIC DNA]</scope>
    <source>
        <strain evidence="1 2">DSM 14698</strain>
    </source>
</reference>
<dbReference type="EMBL" id="JABBJJ010000138">
    <property type="protein sequence ID" value="NMO18457.1"/>
    <property type="molecule type" value="Genomic_DNA"/>
</dbReference>
<proteinExistence type="predicted"/>
<organism evidence="1 2">
    <name type="scientific">Pyxidicoccus fallax</name>
    <dbReference type="NCBI Taxonomy" id="394095"/>
    <lineage>
        <taxon>Bacteria</taxon>
        <taxon>Pseudomonadati</taxon>
        <taxon>Myxococcota</taxon>
        <taxon>Myxococcia</taxon>
        <taxon>Myxococcales</taxon>
        <taxon>Cystobacterineae</taxon>
        <taxon>Myxococcaceae</taxon>
        <taxon>Pyxidicoccus</taxon>
    </lineage>
</organism>
<dbReference type="Proteomes" id="UP000518300">
    <property type="component" value="Unassembled WGS sequence"/>
</dbReference>
<evidence type="ECO:0008006" key="3">
    <source>
        <dbReference type="Google" id="ProtNLM"/>
    </source>
</evidence>